<dbReference type="PANTHER" id="PTHR41523:SF8">
    <property type="entry name" value="ETHYLENE RESPONSE SENSOR PROTEIN"/>
    <property type="match status" value="1"/>
</dbReference>
<keyword evidence="6 11" id="KW-0418">Kinase</keyword>
<dbReference type="Gene3D" id="3.30.450.20">
    <property type="entry name" value="PAS domain"/>
    <property type="match status" value="1"/>
</dbReference>
<evidence type="ECO:0000256" key="8">
    <source>
        <dbReference type="SAM" id="Coils"/>
    </source>
</evidence>
<dbReference type="Pfam" id="PF02518">
    <property type="entry name" value="HATPase_c"/>
    <property type="match status" value="1"/>
</dbReference>
<evidence type="ECO:0000256" key="5">
    <source>
        <dbReference type="ARBA" id="ARBA00022741"/>
    </source>
</evidence>
<name>A0A7K3NJ27_9BACT</name>
<dbReference type="InterPro" id="IPR036890">
    <property type="entry name" value="HATPase_C_sf"/>
</dbReference>
<keyword evidence="3" id="KW-0597">Phosphoprotein</keyword>
<organism evidence="11 12">
    <name type="scientific">Desulfolutivibrio sulfodismutans</name>
    <dbReference type="NCBI Taxonomy" id="63561"/>
    <lineage>
        <taxon>Bacteria</taxon>
        <taxon>Pseudomonadati</taxon>
        <taxon>Thermodesulfobacteriota</taxon>
        <taxon>Desulfovibrionia</taxon>
        <taxon>Desulfovibrionales</taxon>
        <taxon>Desulfovibrionaceae</taxon>
        <taxon>Desulfolutivibrio</taxon>
    </lineage>
</organism>
<comment type="caution">
    <text evidence="11">The sequence shown here is derived from an EMBL/GenBank/DDBJ whole genome shotgun (WGS) entry which is preliminary data.</text>
</comment>
<gene>
    <name evidence="11" type="ORF">G3N56_04970</name>
</gene>
<protein>
    <recommendedName>
        <fullName evidence="2">histidine kinase</fullName>
        <ecNumber evidence="2">2.7.13.3</ecNumber>
    </recommendedName>
</protein>
<dbReference type="PANTHER" id="PTHR41523">
    <property type="entry name" value="TWO-COMPONENT SYSTEM SENSOR PROTEIN"/>
    <property type="match status" value="1"/>
</dbReference>
<evidence type="ECO:0000256" key="1">
    <source>
        <dbReference type="ARBA" id="ARBA00000085"/>
    </source>
</evidence>
<evidence type="ECO:0000256" key="3">
    <source>
        <dbReference type="ARBA" id="ARBA00022553"/>
    </source>
</evidence>
<keyword evidence="8" id="KW-0175">Coiled coil</keyword>
<feature type="domain" description="Histidine kinase/HSP90-like ATPase" evidence="9">
    <location>
        <begin position="175"/>
        <end position="263"/>
    </location>
</feature>
<reference evidence="11 12" key="1">
    <citation type="submission" date="2020-02" db="EMBL/GenBank/DDBJ databases">
        <title>Comparative genomics of sulfur disproportionating microorganisms.</title>
        <authorList>
            <person name="Ward L.M."/>
            <person name="Bertran E."/>
            <person name="Johnston D.T."/>
        </authorList>
    </citation>
    <scope>NUCLEOTIDE SEQUENCE [LARGE SCALE GENOMIC DNA]</scope>
    <source>
        <strain evidence="11 12">DSM 3696</strain>
    </source>
</reference>
<dbReference type="SUPFAM" id="SSF55874">
    <property type="entry name" value="ATPase domain of HSP90 chaperone/DNA topoisomerase II/histidine kinase"/>
    <property type="match status" value="1"/>
</dbReference>
<dbReference type="EMBL" id="JAAGRQ010000014">
    <property type="protein sequence ID" value="NDY56097.1"/>
    <property type="molecule type" value="Genomic_DNA"/>
</dbReference>
<dbReference type="Pfam" id="PF07568">
    <property type="entry name" value="HisKA_2"/>
    <property type="match status" value="1"/>
</dbReference>
<evidence type="ECO:0000313" key="12">
    <source>
        <dbReference type="Proteomes" id="UP000469724"/>
    </source>
</evidence>
<evidence type="ECO:0000256" key="4">
    <source>
        <dbReference type="ARBA" id="ARBA00022679"/>
    </source>
</evidence>
<dbReference type="EC" id="2.7.13.3" evidence="2"/>
<evidence type="ECO:0000259" key="10">
    <source>
        <dbReference type="Pfam" id="PF07568"/>
    </source>
</evidence>
<dbReference type="AlphaFoldDB" id="A0A7K3NJ27"/>
<evidence type="ECO:0000256" key="2">
    <source>
        <dbReference type="ARBA" id="ARBA00012438"/>
    </source>
</evidence>
<proteinExistence type="predicted"/>
<evidence type="ECO:0000313" key="11">
    <source>
        <dbReference type="EMBL" id="NDY56097.1"/>
    </source>
</evidence>
<keyword evidence="7" id="KW-0067">ATP-binding</keyword>
<keyword evidence="12" id="KW-1185">Reference proteome</keyword>
<dbReference type="RefSeq" id="WP_163301154.1">
    <property type="nucleotide sequence ID" value="NZ_JAAGRQ010000014.1"/>
</dbReference>
<dbReference type="InterPro" id="IPR011495">
    <property type="entry name" value="Sig_transdc_His_kin_sub2_dim/P"/>
</dbReference>
<dbReference type="Gene3D" id="3.30.565.10">
    <property type="entry name" value="Histidine kinase-like ATPase, C-terminal domain"/>
    <property type="match status" value="1"/>
</dbReference>
<sequence>MDHVIKPVEPSALSKKFRSLEGVCWRRVMERRVAERMDELKAANARLLAEIKERQKAEARLREALAEKESLLAEIHHRVKNNLQIVSSLTDMAGRRMRDPEARAVCLDLQAKIHGMGLIHTELYRSGNIGRIDIAAYGRMLFHQLADMYEAGGIRPTFDLEELPLPLDKAVPCGMLLNELLSNVFKHAYPPGEPGRVDIRIGWRSPVRAVISIRDYGRGLPQSMDMARTKTFGLRLIRDTVKRQLCGSLQIDSDGGTAVTVEFGVAGGA</sequence>
<evidence type="ECO:0000256" key="6">
    <source>
        <dbReference type="ARBA" id="ARBA00022777"/>
    </source>
</evidence>
<dbReference type="Proteomes" id="UP000469724">
    <property type="component" value="Unassembled WGS sequence"/>
</dbReference>
<evidence type="ECO:0000259" key="9">
    <source>
        <dbReference type="Pfam" id="PF02518"/>
    </source>
</evidence>
<dbReference type="InterPro" id="IPR003594">
    <property type="entry name" value="HATPase_dom"/>
</dbReference>
<evidence type="ECO:0000256" key="7">
    <source>
        <dbReference type="ARBA" id="ARBA00022840"/>
    </source>
</evidence>
<keyword evidence="5" id="KW-0547">Nucleotide-binding</keyword>
<feature type="coiled-coil region" evidence="8">
    <location>
        <begin position="30"/>
        <end position="74"/>
    </location>
</feature>
<comment type="catalytic activity">
    <reaction evidence="1">
        <text>ATP + protein L-histidine = ADP + protein N-phospho-L-histidine.</text>
        <dbReference type="EC" id="2.7.13.3"/>
    </reaction>
</comment>
<accession>A0A7K3NJ27</accession>
<dbReference type="GO" id="GO:0004673">
    <property type="term" value="F:protein histidine kinase activity"/>
    <property type="evidence" value="ECO:0007669"/>
    <property type="project" value="UniProtKB-EC"/>
</dbReference>
<dbReference type="GO" id="GO:0005524">
    <property type="term" value="F:ATP binding"/>
    <property type="evidence" value="ECO:0007669"/>
    <property type="project" value="UniProtKB-KW"/>
</dbReference>
<keyword evidence="4" id="KW-0808">Transferase</keyword>
<feature type="domain" description="Signal transduction histidine kinase subgroup 2 dimerisation and phosphoacceptor" evidence="10">
    <location>
        <begin position="74"/>
        <end position="149"/>
    </location>
</feature>